<evidence type="ECO:0000256" key="1">
    <source>
        <dbReference type="SAM" id="Coils"/>
    </source>
</evidence>
<dbReference type="RefSeq" id="WP_166530875.1">
    <property type="nucleotide sequence ID" value="NZ_BAAACY010000036.1"/>
</dbReference>
<feature type="coiled-coil region" evidence="1">
    <location>
        <begin position="79"/>
        <end position="106"/>
    </location>
</feature>
<dbReference type="EMBL" id="JAGSOT010000073">
    <property type="protein sequence ID" value="MBR7797861.1"/>
    <property type="molecule type" value="Genomic_DNA"/>
</dbReference>
<evidence type="ECO:0000313" key="2">
    <source>
        <dbReference type="EMBL" id="MBR7797861.1"/>
    </source>
</evidence>
<sequence length="112" mass="12216">MAISTPTLKLVKPEITDEIGTSIANFAQNADKIDSAIKQLQEDNLALQGDVTKNKMDLEAMNDSISSLQTNFNTISSVVEENKITIETMQTQLANIEERLTALETVSTEGEA</sequence>
<protein>
    <submittedName>
        <fullName evidence="2">Uncharacterized protein</fullName>
    </submittedName>
</protein>
<proteinExistence type="predicted"/>
<name>A0A941DYT2_9BACI</name>
<dbReference type="Proteomes" id="UP000675284">
    <property type="component" value="Unassembled WGS sequence"/>
</dbReference>
<accession>A0A941DYT2</accession>
<keyword evidence="3" id="KW-1185">Reference proteome</keyword>
<evidence type="ECO:0000313" key="3">
    <source>
        <dbReference type="Proteomes" id="UP000675284"/>
    </source>
</evidence>
<reference evidence="2" key="1">
    <citation type="submission" date="2021-04" db="EMBL/GenBank/DDBJ databases">
        <title>Isolation and polyphasic classification of algal microorganism.</title>
        <authorList>
            <person name="Wang S."/>
        </authorList>
    </citation>
    <scope>NUCLEOTIDE SEQUENCE</scope>
    <source>
        <strain evidence="2">720a</strain>
    </source>
</reference>
<organism evidence="2 3">
    <name type="scientific">Virgibacillus salarius</name>
    <dbReference type="NCBI Taxonomy" id="447199"/>
    <lineage>
        <taxon>Bacteria</taxon>
        <taxon>Bacillati</taxon>
        <taxon>Bacillota</taxon>
        <taxon>Bacilli</taxon>
        <taxon>Bacillales</taxon>
        <taxon>Bacillaceae</taxon>
        <taxon>Virgibacillus</taxon>
    </lineage>
</organism>
<dbReference type="Gene3D" id="1.20.5.340">
    <property type="match status" value="1"/>
</dbReference>
<dbReference type="AlphaFoldDB" id="A0A941DYT2"/>
<keyword evidence="1" id="KW-0175">Coiled coil</keyword>
<gene>
    <name evidence="2" type="ORF">KCX74_17695</name>
</gene>
<comment type="caution">
    <text evidence="2">The sequence shown here is derived from an EMBL/GenBank/DDBJ whole genome shotgun (WGS) entry which is preliminary data.</text>
</comment>